<dbReference type="EMBL" id="JRMP02000001">
    <property type="protein sequence ID" value="TLD95983.1"/>
    <property type="molecule type" value="Genomic_DNA"/>
</dbReference>
<dbReference type="AlphaFoldDB" id="A0A4U8T8P5"/>
<dbReference type="RefSeq" id="WP_138127224.1">
    <property type="nucleotide sequence ID" value="NZ_JRMP02000001.1"/>
</dbReference>
<keyword evidence="3" id="KW-1185">Reference proteome</keyword>
<accession>A0A4U8T8P5</accession>
<reference evidence="2 3" key="2">
    <citation type="journal article" date="2016" name="Infect. Immun.">
        <title>Helicobacter saguini, a Novel Helicobacter Isolated from Cotton-Top Tamarins with Ulcerative Colitis, Has Proinflammatory Properties and Induces Typhlocolitis and Dysplasia in Gnotobiotic IL-10-/- Mice.</title>
        <authorList>
            <person name="Shen Z."/>
            <person name="Mannion A."/>
            <person name="Whary M.T."/>
            <person name="Muthupalani S."/>
            <person name="Sheh A."/>
            <person name="Feng Y."/>
            <person name="Gong G."/>
            <person name="Vandamme P."/>
            <person name="Holcombe H.R."/>
            <person name="Paster B.J."/>
            <person name="Fox J.G."/>
        </authorList>
    </citation>
    <scope>NUCLEOTIDE SEQUENCE [LARGE SCALE GENOMIC DNA]</scope>
    <source>
        <strain evidence="2 3">MIT 97-6194</strain>
    </source>
</reference>
<proteinExistence type="predicted"/>
<evidence type="ECO:0000313" key="1">
    <source>
        <dbReference type="EMBL" id="MWV68470.1"/>
    </source>
</evidence>
<sequence>MCTSSLYHLENMNLSVRLRVDKISLDSIESCCKVNYKFSKSFAKLAICSLLARKSLILFIKSSMLFMSFV</sequence>
<gene>
    <name evidence="1" type="ORF">DCO61_00060</name>
    <name evidence="2" type="ORF">LS64_001105</name>
</gene>
<dbReference type="Proteomes" id="UP000029714">
    <property type="component" value="Unassembled WGS sequence"/>
</dbReference>
<evidence type="ECO:0000313" key="3">
    <source>
        <dbReference type="Proteomes" id="UP000029714"/>
    </source>
</evidence>
<comment type="caution">
    <text evidence="2">The sequence shown here is derived from an EMBL/GenBank/DDBJ whole genome shotgun (WGS) entry which is preliminary data.</text>
</comment>
<dbReference type="Proteomes" id="UP000477070">
    <property type="component" value="Unassembled WGS sequence"/>
</dbReference>
<evidence type="ECO:0000313" key="4">
    <source>
        <dbReference type="Proteomes" id="UP000477070"/>
    </source>
</evidence>
<dbReference type="EMBL" id="QBIU01000001">
    <property type="protein sequence ID" value="MWV68470.1"/>
    <property type="molecule type" value="Genomic_DNA"/>
</dbReference>
<evidence type="ECO:0000313" key="2">
    <source>
        <dbReference type="EMBL" id="TLD95983.1"/>
    </source>
</evidence>
<reference evidence="2" key="3">
    <citation type="submission" date="2018-04" db="EMBL/GenBank/DDBJ databases">
        <authorList>
            <person name="Sheh A."/>
            <person name="Shen Z."/>
            <person name="Mannion A.J."/>
            <person name="Fox J.G."/>
        </authorList>
    </citation>
    <scope>NUCLEOTIDE SEQUENCE</scope>
    <source>
        <strain evidence="2">MIT 97-6194</strain>
    </source>
</reference>
<protein>
    <submittedName>
        <fullName evidence="2">Uncharacterized protein</fullName>
    </submittedName>
</protein>
<organism evidence="2 3">
    <name type="scientific">Helicobacter saguini</name>
    <dbReference type="NCBI Taxonomy" id="1548018"/>
    <lineage>
        <taxon>Bacteria</taxon>
        <taxon>Pseudomonadati</taxon>
        <taxon>Campylobacterota</taxon>
        <taxon>Epsilonproteobacteria</taxon>
        <taxon>Campylobacterales</taxon>
        <taxon>Helicobacteraceae</taxon>
        <taxon>Helicobacter</taxon>
    </lineage>
</organism>
<reference evidence="1 4" key="4">
    <citation type="submission" date="2019-12" db="EMBL/GenBank/DDBJ databases">
        <title>Multi-Generational Helicobacter saguini Isolates.</title>
        <authorList>
            <person name="Mannion A."/>
            <person name="Shen Z."/>
            <person name="Fox J.G."/>
        </authorList>
    </citation>
    <scope>NUCLEOTIDE SEQUENCE [LARGE SCALE GENOMIC DNA]</scope>
    <source>
        <strain evidence="1">16-048</strain>
        <strain evidence="4">16-048 (F4)</strain>
    </source>
</reference>
<reference evidence="2 3" key="1">
    <citation type="journal article" date="2014" name="Genome Announc.">
        <title>Draft genome sequences of eight enterohepatic helicobacter species isolated from both laboratory and wild rodents.</title>
        <authorList>
            <person name="Sheh A."/>
            <person name="Shen Z."/>
            <person name="Fox J.G."/>
        </authorList>
    </citation>
    <scope>NUCLEOTIDE SEQUENCE [LARGE SCALE GENOMIC DNA]</scope>
    <source>
        <strain evidence="2 3">MIT 97-6194</strain>
    </source>
</reference>
<name>A0A4U8T8P5_9HELI</name>